<sequence>MRAKKLDNETYNKYIEAMLELIAEKEGLTGVNLRMVSKRVGCAHTNAYNYFDGFDGLIFAAYDRALVLYGLAVVKGLDEIEDGGQYFLAFINNIINFALENPGYYRFIGSDSFNIKNLSIETIQKAIELKAFFLDVFYSVVKPVLDKEESDEDANILMSYIDGELFNIINMRAFPDDNTAKRMIFNTVKLVKLFTLKDGNCIDLEKNCERSFEPSMPKYLMNN</sequence>
<name>A0ABT6NE45_9FIRM</name>
<accession>A0ABT6NE45</accession>
<dbReference type="RefSeq" id="WP_281094516.1">
    <property type="nucleotide sequence ID" value="NZ_JARYZI010000006.1"/>
</dbReference>
<comment type="caution">
    <text evidence="1">The sequence shown here is derived from an EMBL/GenBank/DDBJ whole genome shotgun (WGS) entry which is preliminary data.</text>
</comment>
<evidence type="ECO:0008006" key="3">
    <source>
        <dbReference type="Google" id="ProtNLM"/>
    </source>
</evidence>
<organism evidence="1 2">
    <name type="scientific">Fusibacter bizertensis</name>
    <dbReference type="NCBI Taxonomy" id="1488331"/>
    <lineage>
        <taxon>Bacteria</taxon>
        <taxon>Bacillati</taxon>
        <taxon>Bacillota</taxon>
        <taxon>Clostridia</taxon>
        <taxon>Eubacteriales</taxon>
        <taxon>Eubacteriales Family XII. Incertae Sedis</taxon>
        <taxon>Fusibacter</taxon>
    </lineage>
</organism>
<evidence type="ECO:0000313" key="1">
    <source>
        <dbReference type="EMBL" id="MDH8678666.1"/>
    </source>
</evidence>
<keyword evidence="2" id="KW-1185">Reference proteome</keyword>
<dbReference type="EMBL" id="JARYZI010000006">
    <property type="protein sequence ID" value="MDH8678666.1"/>
    <property type="molecule type" value="Genomic_DNA"/>
</dbReference>
<evidence type="ECO:0000313" key="2">
    <source>
        <dbReference type="Proteomes" id="UP001158045"/>
    </source>
</evidence>
<protein>
    <recommendedName>
        <fullName evidence="3">TetR/AcrR family transcriptional regulator</fullName>
    </recommendedName>
</protein>
<reference evidence="1 2" key="1">
    <citation type="submission" date="2023-04" db="EMBL/GenBank/DDBJ databases">
        <title>Fusibacter bizertensis strain WBS, isolated from littoral bottom sediments of the Arctic seas - biochemical and genomic analysis.</title>
        <authorList>
            <person name="Brioukhanov A.L."/>
        </authorList>
    </citation>
    <scope>NUCLEOTIDE SEQUENCE [LARGE SCALE GENOMIC DNA]</scope>
    <source>
        <strain evidence="1 2">WBS</strain>
    </source>
</reference>
<dbReference type="Proteomes" id="UP001158045">
    <property type="component" value="Unassembled WGS sequence"/>
</dbReference>
<proteinExistence type="predicted"/>
<gene>
    <name evidence="1" type="ORF">QE109_10935</name>
</gene>
<dbReference type="Gene3D" id="1.10.357.10">
    <property type="entry name" value="Tetracycline Repressor, domain 2"/>
    <property type="match status" value="1"/>
</dbReference>
<dbReference type="SUPFAM" id="SSF46689">
    <property type="entry name" value="Homeodomain-like"/>
    <property type="match status" value="1"/>
</dbReference>
<dbReference type="InterPro" id="IPR009057">
    <property type="entry name" value="Homeodomain-like_sf"/>
</dbReference>